<organism evidence="1 2">
    <name type="scientific">Micromonospora rhizosphaerae</name>
    <dbReference type="NCBI Taxonomy" id="568872"/>
    <lineage>
        <taxon>Bacteria</taxon>
        <taxon>Bacillati</taxon>
        <taxon>Actinomycetota</taxon>
        <taxon>Actinomycetes</taxon>
        <taxon>Micromonosporales</taxon>
        <taxon>Micromonosporaceae</taxon>
        <taxon>Micromonospora</taxon>
    </lineage>
</organism>
<dbReference type="EMBL" id="FMHV01000002">
    <property type="protein sequence ID" value="SCL34545.1"/>
    <property type="molecule type" value="Genomic_DNA"/>
</dbReference>
<protein>
    <submittedName>
        <fullName evidence="1">Uncharacterized protein</fullName>
    </submittedName>
</protein>
<dbReference type="Proteomes" id="UP000199413">
    <property type="component" value="Unassembled WGS sequence"/>
</dbReference>
<keyword evidence="2" id="KW-1185">Reference proteome</keyword>
<gene>
    <name evidence="1" type="ORF">GA0070624_5020</name>
</gene>
<dbReference type="RefSeq" id="WP_091345166.1">
    <property type="nucleotide sequence ID" value="NZ_FMHV01000002.1"/>
</dbReference>
<reference evidence="2" key="1">
    <citation type="submission" date="2016-06" db="EMBL/GenBank/DDBJ databases">
        <authorList>
            <person name="Varghese N."/>
            <person name="Submissions Spin"/>
        </authorList>
    </citation>
    <scope>NUCLEOTIDE SEQUENCE [LARGE SCALE GENOMIC DNA]</scope>
    <source>
        <strain evidence="2">DSM 45431</strain>
    </source>
</reference>
<accession>A0A1C6SZM7</accession>
<sequence length="88" mass="9173">MALAVSAGTDDPQLSGVTVGKPLDLAAVGHLDQLVYDDTNVVAYAAYNWVLSQRQVTLAPGETFTLRRRIAAADSGEGADPFAALGQL</sequence>
<dbReference type="OrthoDB" id="327733at2"/>
<evidence type="ECO:0000313" key="1">
    <source>
        <dbReference type="EMBL" id="SCL34545.1"/>
    </source>
</evidence>
<proteinExistence type="predicted"/>
<name>A0A1C6SZM7_9ACTN</name>
<dbReference type="AlphaFoldDB" id="A0A1C6SZM7"/>
<evidence type="ECO:0000313" key="2">
    <source>
        <dbReference type="Proteomes" id="UP000199413"/>
    </source>
</evidence>